<evidence type="ECO:0000313" key="2">
    <source>
        <dbReference type="Proteomes" id="UP000010119"/>
    </source>
</evidence>
<dbReference type="HOGENOM" id="CLU_2423381_0_0_9"/>
<gene>
    <name evidence="1" type="ORF">HMPREF0556_10594</name>
</gene>
<dbReference type="AlphaFoldDB" id="D7UWF7"/>
<comment type="caution">
    <text evidence="1">The sequence shown here is derived from an EMBL/GenBank/DDBJ whole genome shotgun (WGS) entry which is preliminary data.</text>
</comment>
<dbReference type="Proteomes" id="UP000010119">
    <property type="component" value="Unassembled WGS sequence"/>
</dbReference>
<name>D7UWF7_LISGR</name>
<accession>D7UWF7</accession>
<organism evidence="1 2">
    <name type="scientific">Listeria grayi DSM 20601</name>
    <dbReference type="NCBI Taxonomy" id="525367"/>
    <lineage>
        <taxon>Bacteria</taxon>
        <taxon>Bacillati</taxon>
        <taxon>Bacillota</taxon>
        <taxon>Bacilli</taxon>
        <taxon>Bacillales</taxon>
        <taxon>Listeriaceae</taxon>
        <taxon>Listeria</taxon>
    </lineage>
</organism>
<evidence type="ECO:0000313" key="1">
    <source>
        <dbReference type="EMBL" id="EFI84041.1"/>
    </source>
</evidence>
<protein>
    <submittedName>
        <fullName evidence="1">Uncharacterized protein</fullName>
    </submittedName>
</protein>
<dbReference type="EMBL" id="ACCR02000003">
    <property type="protein sequence ID" value="EFI84041.1"/>
    <property type="molecule type" value="Genomic_DNA"/>
</dbReference>
<reference evidence="1" key="1">
    <citation type="submission" date="2010-06" db="EMBL/GenBank/DDBJ databases">
        <authorList>
            <person name="Muzny D."/>
            <person name="Qin X."/>
            <person name="Buhay C."/>
            <person name="Dugan-Rocha S."/>
            <person name="Ding Y."/>
            <person name="Chen G."/>
            <person name="Hawes A."/>
            <person name="Holder M."/>
            <person name="Jhangiani S."/>
            <person name="Johnson A."/>
            <person name="Khan Z."/>
            <person name="Li Z."/>
            <person name="Liu W."/>
            <person name="Liu X."/>
            <person name="Perez L."/>
            <person name="Shen H."/>
            <person name="Wang Q."/>
            <person name="Watt J."/>
            <person name="Xi L."/>
            <person name="Xin Y."/>
            <person name="Zhou J."/>
            <person name="Deng J."/>
            <person name="Jiang H."/>
            <person name="Liu Y."/>
            <person name="Qu J."/>
            <person name="Song X.-Z."/>
            <person name="Zhang L."/>
            <person name="Villasana D."/>
            <person name="Johnson A."/>
            <person name="Liu J."/>
            <person name="Liyanage D."/>
            <person name="Lorensuhewa L."/>
            <person name="Robinson T."/>
            <person name="Song A."/>
            <person name="Song B.-B."/>
            <person name="Dinh H."/>
            <person name="Thornton R."/>
            <person name="Coyle M."/>
            <person name="Francisco L."/>
            <person name="Jackson L."/>
            <person name="Javaid M."/>
            <person name="Korchina V."/>
            <person name="Kovar C."/>
            <person name="Mata R."/>
            <person name="Mathew T."/>
            <person name="Ngo R."/>
            <person name="Nguyen L."/>
            <person name="Nguyen N."/>
            <person name="Okwuonu G."/>
            <person name="Ongeri F."/>
            <person name="Pham C."/>
            <person name="Simmons D."/>
            <person name="Wilczek-Boney K."/>
            <person name="Hale W."/>
            <person name="Jakkamsetti A."/>
            <person name="Pham P."/>
            <person name="Ruth R."/>
            <person name="San Lucas F."/>
            <person name="Warren J."/>
            <person name="Zhang J."/>
            <person name="Zhao Z."/>
            <person name="Zhou C."/>
            <person name="Zhu D."/>
            <person name="Lee S."/>
            <person name="Bess C."/>
            <person name="Blankenburg K."/>
            <person name="Forbes L."/>
            <person name="Fu Q."/>
            <person name="Gubbala S."/>
            <person name="Hirani K."/>
            <person name="Jayaseelan J.C."/>
            <person name="Lara F."/>
            <person name="Munidasa M."/>
            <person name="Palculict T."/>
            <person name="Patil S."/>
            <person name="Pu L.-L."/>
            <person name="Saada N."/>
            <person name="Tang L."/>
            <person name="Weissenberger G."/>
            <person name="Zhu Y."/>
            <person name="Hemphill L."/>
            <person name="Shang Y."/>
            <person name="Youmans B."/>
            <person name="Ayvaz T."/>
            <person name="Ross M."/>
            <person name="Santibanez J."/>
            <person name="Aqrawi P."/>
            <person name="Gross S."/>
            <person name="Joshi V."/>
            <person name="Fowler G."/>
            <person name="Nazareth L."/>
            <person name="Reid J."/>
            <person name="Worley K."/>
            <person name="Petrosino J."/>
            <person name="Highlander S."/>
            <person name="Gibbs R."/>
        </authorList>
    </citation>
    <scope>NUCLEOTIDE SEQUENCE [LARGE SCALE GENOMIC DNA]</scope>
    <source>
        <strain evidence="1">DSM 20601</strain>
    </source>
</reference>
<keyword evidence="2" id="KW-1185">Reference proteome</keyword>
<proteinExistence type="predicted"/>
<sequence>MTTPYEQMVCSLTESLFYRPKPKGFLSGWRISFSLAFFRKVFLYHAKAFWNHRLSLWFSIKHNKKLQLKTGVLECTQKLKFYLPTMIIEFV</sequence>